<evidence type="ECO:0000313" key="2">
    <source>
        <dbReference type="EMBL" id="CAE0368918.1"/>
    </source>
</evidence>
<dbReference type="EMBL" id="HBIJ01014437">
    <property type="protein sequence ID" value="CAE0368918.1"/>
    <property type="molecule type" value="Transcribed_RNA"/>
</dbReference>
<feature type="compositionally biased region" description="Low complexity" evidence="1">
    <location>
        <begin position="334"/>
        <end position="349"/>
    </location>
</feature>
<feature type="region of interest" description="Disordered" evidence="1">
    <location>
        <begin position="334"/>
        <end position="387"/>
    </location>
</feature>
<name>A0A7S3JZX3_9STRA</name>
<reference evidence="2" key="1">
    <citation type="submission" date="2021-01" db="EMBL/GenBank/DDBJ databases">
        <authorList>
            <person name="Corre E."/>
            <person name="Pelletier E."/>
            <person name="Niang G."/>
            <person name="Scheremetjew M."/>
            <person name="Finn R."/>
            <person name="Kale V."/>
            <person name="Holt S."/>
            <person name="Cochrane G."/>
            <person name="Meng A."/>
            <person name="Brown T."/>
            <person name="Cohen L."/>
        </authorList>
    </citation>
    <scope>NUCLEOTIDE SEQUENCE</scope>
    <source>
        <strain evidence="2">CCMP1510</strain>
    </source>
</reference>
<organism evidence="2">
    <name type="scientific">Aureoumbra lagunensis</name>
    <dbReference type="NCBI Taxonomy" id="44058"/>
    <lineage>
        <taxon>Eukaryota</taxon>
        <taxon>Sar</taxon>
        <taxon>Stramenopiles</taxon>
        <taxon>Ochrophyta</taxon>
        <taxon>Pelagophyceae</taxon>
        <taxon>Pelagomonadales</taxon>
        <taxon>Aureoumbra</taxon>
    </lineage>
</organism>
<gene>
    <name evidence="2" type="ORF">ALAG00032_LOCUS9681</name>
</gene>
<protein>
    <submittedName>
        <fullName evidence="2">Uncharacterized protein</fullName>
    </submittedName>
</protein>
<evidence type="ECO:0000256" key="1">
    <source>
        <dbReference type="SAM" id="MobiDB-lite"/>
    </source>
</evidence>
<accession>A0A7S3JZX3</accession>
<feature type="compositionally biased region" description="Acidic residues" evidence="1">
    <location>
        <begin position="350"/>
        <end position="359"/>
    </location>
</feature>
<sequence length="415" mass="46871">MTKKMEKGLDLLSRAMIEDTLGEQRYEYSKTYFAIWCADGIFAETGRGLADIFGLLGWHDQVYLVQGNKGSAPWAVDGAEHVVWVLVGVTHMPSDWSMPRLYFLYQMEQLCSPWITEEYIKVAMGALSIWDFAPSHTEYWRKSGLSSVYVPLSIPLIWLAPNTLNKIQQEETQKTDVLFFGSSNKRRLQIQDTLEARLAAAGHTCAFYMNYDLFGQGRDSVVDNATVVLNIHYYEHAALEVHRINYLLARGKCVLSEWSVDSHLDSVYSAVVAFTPTESLADVAIALLKDHPRRSTMEQNATEFARHLPYASGAWLRPIVEGFNTSLVSSVLATSSNNTPTSTTTTSIDMIEEEEETPEELTRQHQLKKRKEGDDDAFYQRNNSPSSTIVETVEKEQTPQQQVISTLVPQPLMAH</sequence>
<dbReference type="AlphaFoldDB" id="A0A7S3JZX3"/>
<proteinExistence type="predicted"/>